<dbReference type="PANTHER" id="PTHR45965">
    <property type="entry name" value="INACTIVE RHOMBOID PROTEIN"/>
    <property type="match status" value="1"/>
</dbReference>
<protein>
    <submittedName>
        <fullName evidence="3">Hyaluronidase</fullName>
    </submittedName>
</protein>
<comment type="similarity">
    <text evidence="1">Belongs to the peptidase S54 family.</text>
</comment>
<dbReference type="AlphaFoldDB" id="A0A183EH97"/>
<reference evidence="3" key="1">
    <citation type="submission" date="2016-06" db="UniProtKB">
        <authorList>
            <consortium name="WormBaseParasite"/>
        </authorList>
    </citation>
    <scope>IDENTIFICATION</scope>
</reference>
<dbReference type="WBParaSite" id="GPUH_0002036301-mRNA-1">
    <property type="protein sequence ID" value="GPUH_0002036301-mRNA-1"/>
    <property type="gene ID" value="GPUH_0002036301"/>
</dbReference>
<dbReference type="GO" id="GO:0050708">
    <property type="term" value="P:regulation of protein secretion"/>
    <property type="evidence" value="ECO:0007669"/>
    <property type="project" value="TreeGrafter"/>
</dbReference>
<dbReference type="GO" id="GO:0005789">
    <property type="term" value="C:endoplasmic reticulum membrane"/>
    <property type="evidence" value="ECO:0007669"/>
    <property type="project" value="TreeGrafter"/>
</dbReference>
<dbReference type="PANTHER" id="PTHR45965:SF3">
    <property type="entry name" value="INACTIVE RHOMBOID PROTEIN 1"/>
    <property type="match status" value="1"/>
</dbReference>
<name>A0A183EH97_9BILA</name>
<dbReference type="GO" id="GO:0042058">
    <property type="term" value="P:regulation of epidermal growth factor receptor signaling pathway"/>
    <property type="evidence" value="ECO:0007669"/>
    <property type="project" value="TreeGrafter"/>
</dbReference>
<organism evidence="3">
    <name type="scientific">Gongylonema pulchrum</name>
    <dbReference type="NCBI Taxonomy" id="637853"/>
    <lineage>
        <taxon>Eukaryota</taxon>
        <taxon>Metazoa</taxon>
        <taxon>Ecdysozoa</taxon>
        <taxon>Nematoda</taxon>
        <taxon>Chromadorea</taxon>
        <taxon>Rhabditida</taxon>
        <taxon>Spirurina</taxon>
        <taxon>Spiruromorpha</taxon>
        <taxon>Spiruroidea</taxon>
        <taxon>Gongylonematidae</taxon>
        <taxon>Gongylonema</taxon>
    </lineage>
</organism>
<dbReference type="InterPro" id="IPR051512">
    <property type="entry name" value="Inactive_Rhomboid"/>
</dbReference>
<proteinExistence type="inferred from homology"/>
<sequence length="137" mass="16003">LKEFPGTVKSWRKKSILDMIQEKLRSQKYYVPHRRPAGLGFGIWRKYSLIATLLKWKDDDSSPNGRKSGAVCGQDPRYCEDPASVKPYEWPDDITKWPVFAYAYFSRFVLVQIIPSPPSVLYHYLFRFLLRATALIN</sequence>
<feature type="region of interest" description="Disordered" evidence="2">
    <location>
        <begin position="57"/>
        <end position="78"/>
    </location>
</feature>
<evidence type="ECO:0000313" key="3">
    <source>
        <dbReference type="WBParaSite" id="GPUH_0002036301-mRNA-1"/>
    </source>
</evidence>
<evidence type="ECO:0000256" key="2">
    <source>
        <dbReference type="SAM" id="MobiDB-lite"/>
    </source>
</evidence>
<evidence type="ECO:0000256" key="1">
    <source>
        <dbReference type="ARBA" id="ARBA00009045"/>
    </source>
</evidence>
<accession>A0A183EH97</accession>